<organism evidence="4 5">
    <name type="scientific">Swingsia samuiensis</name>
    <dbReference type="NCBI Taxonomy" id="1293412"/>
    <lineage>
        <taxon>Bacteria</taxon>
        <taxon>Pseudomonadati</taxon>
        <taxon>Pseudomonadota</taxon>
        <taxon>Alphaproteobacteria</taxon>
        <taxon>Acetobacterales</taxon>
        <taxon>Acetobacteraceae</taxon>
        <taxon>Swingsia</taxon>
    </lineage>
</organism>
<dbReference type="PANTHER" id="PTHR21461">
    <property type="entry name" value="GLYCOSYLTRANSFERASE FAMILY 92 PROTEIN"/>
    <property type="match status" value="1"/>
</dbReference>
<dbReference type="RefSeq" id="WP_141460887.1">
    <property type="nucleotide sequence ID" value="NZ_CP038141.1"/>
</dbReference>
<evidence type="ECO:0000313" key="4">
    <source>
        <dbReference type="EMBL" id="QDH17186.1"/>
    </source>
</evidence>
<keyword evidence="2" id="KW-0812">Transmembrane</keyword>
<keyword evidence="5" id="KW-1185">Reference proteome</keyword>
<evidence type="ECO:0008006" key="6">
    <source>
        <dbReference type="Google" id="ProtNLM"/>
    </source>
</evidence>
<sequence>MQTHIVACARNEKENIVEWILYYKYIGVNKIWLYCNDDDPIPLYKAVYPFTQGPNPLVNFIHYIGEGEQKKMYKDYINNYMDRNIWVGFIDIDEFVTIREKLSINDVLAKFTQYDAVHVNWFNFGPGDNIFNSNGLVTKNLIHRNKFPNQHGKVFVKTSCIDEDWMNNDLGTFFHGFGANYKHKPFSDGIANIATTWGENFYDLFENDFQNYAVNNSDNILSTFYISHFQMRSFEHLVSRSKRKMAADFLDQNRWRNILFENTFWQVIEADNEVEDTFLRDNVPLEFSFETKVGG</sequence>
<dbReference type="GO" id="GO:0016757">
    <property type="term" value="F:glycosyltransferase activity"/>
    <property type="evidence" value="ECO:0007669"/>
    <property type="project" value="TreeGrafter"/>
</dbReference>
<dbReference type="Proteomes" id="UP000316313">
    <property type="component" value="Chromosome"/>
</dbReference>
<protein>
    <recommendedName>
        <fullName evidence="6">Glycosyltransferase family 2 protein</fullName>
    </recommendedName>
</protein>
<dbReference type="GO" id="GO:0005737">
    <property type="term" value="C:cytoplasm"/>
    <property type="evidence" value="ECO:0007669"/>
    <property type="project" value="TreeGrafter"/>
</dbReference>
<evidence type="ECO:0000256" key="2">
    <source>
        <dbReference type="ARBA" id="ARBA00022692"/>
    </source>
</evidence>
<dbReference type="EMBL" id="CP038141">
    <property type="protein sequence ID" value="QDH17186.1"/>
    <property type="molecule type" value="Genomic_DNA"/>
</dbReference>
<evidence type="ECO:0000313" key="5">
    <source>
        <dbReference type="Proteomes" id="UP000316313"/>
    </source>
</evidence>
<dbReference type="GO" id="GO:0016020">
    <property type="term" value="C:membrane"/>
    <property type="evidence" value="ECO:0007669"/>
    <property type="project" value="UniProtKB-SubCell"/>
</dbReference>
<reference evidence="4 5" key="1">
    <citation type="submission" date="2019-03" db="EMBL/GenBank/DDBJ databases">
        <title>The complete genome sequence of Swingsia samuiensis NBRC107927(T).</title>
        <authorList>
            <person name="Chua K.-O."/>
            <person name="Chan K.-G."/>
            <person name="See-Too W.-S."/>
        </authorList>
    </citation>
    <scope>NUCLEOTIDE SEQUENCE [LARGE SCALE GENOMIC DNA]</scope>
    <source>
        <strain evidence="4 5">AH83</strain>
    </source>
</reference>
<keyword evidence="3" id="KW-1133">Transmembrane helix</keyword>
<evidence type="ECO:0000256" key="1">
    <source>
        <dbReference type="ARBA" id="ARBA00004167"/>
    </source>
</evidence>
<dbReference type="AlphaFoldDB" id="A0A4Y6UL41"/>
<dbReference type="PANTHER" id="PTHR21461:SF69">
    <property type="entry name" value="GLYCOSYLTRANSFERASE FAMILY 92 PROTEIN"/>
    <property type="match status" value="1"/>
</dbReference>
<dbReference type="OrthoDB" id="1997677at2"/>
<dbReference type="KEGG" id="ssam:E3D00_06110"/>
<comment type="subcellular location">
    <subcellularLocation>
        <location evidence="1">Membrane</location>
        <topology evidence="1">Single-pass membrane protein</topology>
    </subcellularLocation>
</comment>
<proteinExistence type="predicted"/>
<gene>
    <name evidence="4" type="ORF">E3D00_06110</name>
</gene>
<dbReference type="Pfam" id="PF13704">
    <property type="entry name" value="Glyco_tranf_2_4"/>
    <property type="match status" value="1"/>
</dbReference>
<name>A0A4Y6UL41_9PROT</name>
<accession>A0A4Y6UL41</accession>
<keyword evidence="3" id="KW-0472">Membrane</keyword>
<evidence type="ECO:0000256" key="3">
    <source>
        <dbReference type="ARBA" id="ARBA00022989"/>
    </source>
</evidence>